<dbReference type="Proteomes" id="UP000054466">
    <property type="component" value="Unassembled WGS sequence"/>
</dbReference>
<organism evidence="2 3">
    <name type="scientific">Cladophialophora immunda</name>
    <dbReference type="NCBI Taxonomy" id="569365"/>
    <lineage>
        <taxon>Eukaryota</taxon>
        <taxon>Fungi</taxon>
        <taxon>Dikarya</taxon>
        <taxon>Ascomycota</taxon>
        <taxon>Pezizomycotina</taxon>
        <taxon>Eurotiomycetes</taxon>
        <taxon>Chaetothyriomycetidae</taxon>
        <taxon>Chaetothyriales</taxon>
        <taxon>Herpotrichiellaceae</taxon>
        <taxon>Cladophialophora</taxon>
    </lineage>
</organism>
<evidence type="ECO:0000256" key="1">
    <source>
        <dbReference type="SAM" id="MobiDB-lite"/>
    </source>
</evidence>
<feature type="compositionally biased region" description="Basic residues" evidence="1">
    <location>
        <begin position="243"/>
        <end position="253"/>
    </location>
</feature>
<dbReference type="EMBL" id="KN847042">
    <property type="protein sequence ID" value="KIW28974.1"/>
    <property type="molecule type" value="Genomic_DNA"/>
</dbReference>
<dbReference type="AlphaFoldDB" id="A0A0D2CZK0"/>
<feature type="compositionally biased region" description="Polar residues" evidence="1">
    <location>
        <begin position="109"/>
        <end position="128"/>
    </location>
</feature>
<reference evidence="2 3" key="1">
    <citation type="submission" date="2015-01" db="EMBL/GenBank/DDBJ databases">
        <title>The Genome Sequence of Cladophialophora immunda CBS83496.</title>
        <authorList>
            <consortium name="The Broad Institute Genomics Platform"/>
            <person name="Cuomo C."/>
            <person name="de Hoog S."/>
            <person name="Gorbushina A."/>
            <person name="Stielow B."/>
            <person name="Teixiera M."/>
            <person name="Abouelleil A."/>
            <person name="Chapman S.B."/>
            <person name="Priest M."/>
            <person name="Young S.K."/>
            <person name="Wortman J."/>
            <person name="Nusbaum C."/>
            <person name="Birren B."/>
        </authorList>
    </citation>
    <scope>NUCLEOTIDE SEQUENCE [LARGE SCALE GENOMIC DNA]</scope>
    <source>
        <strain evidence="2 3">CBS 83496</strain>
    </source>
</reference>
<gene>
    <name evidence="2" type="ORF">PV07_04825</name>
</gene>
<evidence type="ECO:0000313" key="2">
    <source>
        <dbReference type="EMBL" id="KIW28974.1"/>
    </source>
</evidence>
<proteinExistence type="predicted"/>
<feature type="region of interest" description="Disordered" evidence="1">
    <location>
        <begin position="109"/>
        <end position="253"/>
    </location>
</feature>
<dbReference type="GeneID" id="27344019"/>
<dbReference type="VEuPathDB" id="FungiDB:PV07_04825"/>
<feature type="compositionally biased region" description="Basic and acidic residues" evidence="1">
    <location>
        <begin position="232"/>
        <end position="242"/>
    </location>
</feature>
<evidence type="ECO:0000313" key="3">
    <source>
        <dbReference type="Proteomes" id="UP000054466"/>
    </source>
</evidence>
<dbReference type="OrthoDB" id="5420368at2759"/>
<dbReference type="HOGENOM" id="CLU_085104_0_0_1"/>
<keyword evidence="3" id="KW-1185">Reference proteome</keyword>
<sequence length="253" mass="27844">MPNKRWNDAEKLTVASPKPLATSLHADHEQLLRTAIACSPNFKIDAVKVAKMWPGDDDKTKPTARSVRDNFRSIMNHAEDLEALRQIKQGATTKDEVEVDAKTDVNHTGLSALNLSPPQSPVSKNPVTPQRRGLSLKGKRSTTNKSSTGSKRKRWVETPCSEDDMTSANETTSGDEADIFTPTPLARKTLPVRKTRRAACAAPSDGPDGMESEEMDAGAKHQDTEGSDEEYDLAKEREEKAARKAKLARRARK</sequence>
<accession>A0A0D2CZK0</accession>
<dbReference type="RefSeq" id="XP_016249190.1">
    <property type="nucleotide sequence ID" value="XM_016391671.1"/>
</dbReference>
<protein>
    <submittedName>
        <fullName evidence="2">Uncharacterized protein</fullName>
    </submittedName>
</protein>
<name>A0A0D2CZK0_9EURO</name>